<feature type="region of interest" description="Disordered" evidence="1">
    <location>
        <begin position="235"/>
        <end position="287"/>
    </location>
</feature>
<organism evidence="2 3">
    <name type="scientific">Streptomyces asoensis</name>
    <dbReference type="NCBI Taxonomy" id="249586"/>
    <lineage>
        <taxon>Bacteria</taxon>
        <taxon>Bacillati</taxon>
        <taxon>Actinomycetota</taxon>
        <taxon>Actinomycetes</taxon>
        <taxon>Kitasatosporales</taxon>
        <taxon>Streptomycetaceae</taxon>
        <taxon>Streptomyces</taxon>
    </lineage>
</organism>
<protein>
    <submittedName>
        <fullName evidence="2">Helix-turn-helix domain-containing protein</fullName>
    </submittedName>
</protein>
<evidence type="ECO:0000313" key="2">
    <source>
        <dbReference type="EMBL" id="QJT01768.1"/>
    </source>
</evidence>
<dbReference type="RefSeq" id="WP_171397322.1">
    <property type="nucleotide sequence ID" value="NZ_CP049838.1"/>
</dbReference>
<keyword evidence="3" id="KW-1185">Reference proteome</keyword>
<feature type="compositionally biased region" description="Basic and acidic residues" evidence="1">
    <location>
        <begin position="245"/>
        <end position="263"/>
    </location>
</feature>
<gene>
    <name evidence="2" type="ORF">G9272_16820</name>
</gene>
<feature type="region of interest" description="Disordered" evidence="1">
    <location>
        <begin position="6"/>
        <end position="26"/>
    </location>
</feature>
<feature type="compositionally biased region" description="Basic and acidic residues" evidence="1">
    <location>
        <begin position="512"/>
        <end position="530"/>
    </location>
</feature>
<accession>A0A6M4WNS9</accession>
<reference evidence="2" key="1">
    <citation type="submission" date="2020-03" db="EMBL/GenBank/DDBJ databases">
        <title>Molecular networking-based the target discovery of potent antiproliferative macrolactams: 5/6/7/16 polycyclic ansamycins and glycosylated trienomycin from Streptomyces cacaoi subsp. asoensis.</title>
        <authorList>
            <person name="Liu L.-L."/>
        </authorList>
    </citation>
    <scope>NUCLEOTIDE SEQUENCE [LARGE SCALE GENOMIC DNA]</scope>
    <source>
        <strain evidence="2">H2S5</strain>
    </source>
</reference>
<feature type="region of interest" description="Disordered" evidence="1">
    <location>
        <begin position="510"/>
        <end position="530"/>
    </location>
</feature>
<feature type="region of interest" description="Disordered" evidence="1">
    <location>
        <begin position="449"/>
        <end position="472"/>
    </location>
</feature>
<dbReference type="AlphaFoldDB" id="A0A6M4WNS9"/>
<evidence type="ECO:0000256" key="1">
    <source>
        <dbReference type="SAM" id="MobiDB-lite"/>
    </source>
</evidence>
<name>A0A6M4WNS9_9ACTN</name>
<feature type="region of interest" description="Disordered" evidence="1">
    <location>
        <begin position="98"/>
        <end position="120"/>
    </location>
</feature>
<feature type="compositionally biased region" description="Low complexity" evidence="1">
    <location>
        <begin position="6"/>
        <end position="24"/>
    </location>
</feature>
<sequence>MSAVALAASEAAPHPQPPRAAAVVRPRDGGHSIRVPLRLVVGVQYSDAALAVYVKIAALALRPEGCTAKVSVLAEYLGMSKSAVERGLRQLAQPDPLEGLTEVPTTRRTLPGGRGQSAHRTVRPLADGELWVRVPVRAAEALTPRLLRVYALLAYATARRIPVTAAELGAMLHHHTGKQTGESLGERQARRLVDELAATGWLTLHRREGEQGRHAYETHRSPLHAVPAAEQAPATPVIHDGSGAGDHDGSLASKEDLTTDRRLKTQLGGGNRRRRGDRKWVAGPVDNSVSPTFGSGGLVLRTDDETLSSSPAAGRAAYTSPALQLSPRIWRVLEPVRHEVAALSPYVMRRIAREIGAQLDAYGGSEERLHDRLTRRYASSKAVRDFGRWMLGAALVRHGCGDPRCETGVMWDTGTDCETCALTRQVDQARAARDAELAESARLLEERRQQRLRQTAERDQEQQSAHQLPRKLTYREREQAPDDEIRAVMAVHGPVVALHLYGHLRTLPLLDGRLDPDQTGSDRRTHAESQ</sequence>
<dbReference type="EMBL" id="CP049838">
    <property type="protein sequence ID" value="QJT01768.1"/>
    <property type="molecule type" value="Genomic_DNA"/>
</dbReference>
<dbReference type="Proteomes" id="UP000502665">
    <property type="component" value="Chromosome"/>
</dbReference>
<proteinExistence type="predicted"/>
<feature type="compositionally biased region" description="Basic and acidic residues" evidence="1">
    <location>
        <begin position="449"/>
        <end position="461"/>
    </location>
</feature>
<evidence type="ECO:0000313" key="3">
    <source>
        <dbReference type="Proteomes" id="UP000502665"/>
    </source>
</evidence>